<keyword evidence="1" id="KW-0812">Transmembrane</keyword>
<gene>
    <name evidence="2" type="ORF">HNR14_001184</name>
</gene>
<evidence type="ECO:0000313" key="3">
    <source>
        <dbReference type="Proteomes" id="UP000521075"/>
    </source>
</evidence>
<keyword evidence="1" id="KW-1133">Transmembrane helix</keyword>
<dbReference type="RefSeq" id="WP_179700292.1">
    <property type="nucleotide sequence ID" value="NZ_BAAAHA010000004.1"/>
</dbReference>
<organism evidence="2 3">
    <name type="scientific">Leifsonia naganoensis</name>
    <dbReference type="NCBI Taxonomy" id="150025"/>
    <lineage>
        <taxon>Bacteria</taxon>
        <taxon>Bacillati</taxon>
        <taxon>Actinomycetota</taxon>
        <taxon>Actinomycetes</taxon>
        <taxon>Micrococcales</taxon>
        <taxon>Microbacteriaceae</taxon>
        <taxon>Leifsonia</taxon>
    </lineage>
</organism>
<accession>A0A853DNV8</accession>
<evidence type="ECO:0000256" key="1">
    <source>
        <dbReference type="SAM" id="Phobius"/>
    </source>
</evidence>
<protein>
    <submittedName>
        <fullName evidence="2">Uncharacterized protein</fullName>
    </submittedName>
</protein>
<reference evidence="2 3" key="1">
    <citation type="submission" date="2020-07" db="EMBL/GenBank/DDBJ databases">
        <title>Sequencing the genomes of 1000 actinobacteria strains.</title>
        <authorList>
            <person name="Klenk H.-P."/>
        </authorList>
    </citation>
    <scope>NUCLEOTIDE SEQUENCE [LARGE SCALE GENOMIC DNA]</scope>
    <source>
        <strain evidence="2 3">DSM 15166</strain>
    </source>
</reference>
<feature type="transmembrane region" description="Helical" evidence="1">
    <location>
        <begin position="12"/>
        <end position="37"/>
    </location>
</feature>
<comment type="caution">
    <text evidence="2">The sequence shown here is derived from an EMBL/GenBank/DDBJ whole genome shotgun (WGS) entry which is preliminary data.</text>
</comment>
<keyword evidence="1" id="KW-0472">Membrane</keyword>
<feature type="transmembrane region" description="Helical" evidence="1">
    <location>
        <begin position="49"/>
        <end position="69"/>
    </location>
</feature>
<evidence type="ECO:0000313" key="2">
    <source>
        <dbReference type="EMBL" id="NYK09303.1"/>
    </source>
</evidence>
<dbReference type="AlphaFoldDB" id="A0A853DNV8"/>
<dbReference type="EMBL" id="JACCHJ010000001">
    <property type="protein sequence ID" value="NYK09303.1"/>
    <property type="molecule type" value="Genomic_DNA"/>
</dbReference>
<proteinExistence type="predicted"/>
<feature type="transmembrane region" description="Helical" evidence="1">
    <location>
        <begin position="157"/>
        <end position="176"/>
    </location>
</feature>
<feature type="transmembrane region" description="Helical" evidence="1">
    <location>
        <begin position="188"/>
        <end position="209"/>
    </location>
</feature>
<sequence>MHSKNKRHVGRLGIVGWSLVTLAWDVVLVIVGANILWLNGGVTVSTGPLLGLVLFVAALSACLFARGVFPGRPAGPDFSSASIAFERNLVIGDAILLAGAVTAWIVSSSYFVGWVAVFGASIYFTGLVIQLLTDVLTGRAAQRTTGRRERRRPVRTSLEFARLVAIGWAIVVFLILEPVHQWRELLLNPLTVMLVLAIGIHDVFIRLFVLRAEPARGERPSATLRTRERGQLWL</sequence>
<feature type="transmembrane region" description="Helical" evidence="1">
    <location>
        <begin position="89"/>
        <end position="106"/>
    </location>
</feature>
<keyword evidence="3" id="KW-1185">Reference proteome</keyword>
<name>A0A853DNV8_9MICO</name>
<feature type="transmembrane region" description="Helical" evidence="1">
    <location>
        <begin position="112"/>
        <end position="136"/>
    </location>
</feature>
<dbReference type="Proteomes" id="UP000521075">
    <property type="component" value="Unassembled WGS sequence"/>
</dbReference>